<dbReference type="Gene3D" id="3.40.50.300">
    <property type="entry name" value="P-loop containing nucleotide triphosphate hydrolases"/>
    <property type="match status" value="1"/>
</dbReference>
<dbReference type="GO" id="GO:0000731">
    <property type="term" value="P:DNA synthesis involved in DNA repair"/>
    <property type="evidence" value="ECO:0007669"/>
    <property type="project" value="TreeGrafter"/>
</dbReference>
<evidence type="ECO:0000256" key="1">
    <source>
        <dbReference type="SAM" id="Coils"/>
    </source>
</evidence>
<dbReference type="SUPFAM" id="SSF52540">
    <property type="entry name" value="P-loop containing nucleoside triphosphate hydrolases"/>
    <property type="match status" value="1"/>
</dbReference>
<gene>
    <name evidence="2" type="ORF">CNLFYP112_01266</name>
</gene>
<dbReference type="Pfam" id="PF13558">
    <property type="entry name" value="SbcC_Walker_B"/>
    <property type="match status" value="1"/>
</dbReference>
<keyword evidence="1" id="KW-0175">Coiled coil</keyword>
<feature type="coiled-coil region" evidence="1">
    <location>
        <begin position="238"/>
        <end position="265"/>
    </location>
</feature>
<feature type="coiled-coil region" evidence="1">
    <location>
        <begin position="414"/>
        <end position="455"/>
    </location>
</feature>
<dbReference type="Pfam" id="PF13555">
    <property type="entry name" value="AAA_29"/>
    <property type="match status" value="1"/>
</dbReference>
<organism evidence="2">
    <name type="scientific">[Clostridium] nexile</name>
    <dbReference type="NCBI Taxonomy" id="29361"/>
    <lineage>
        <taxon>Bacteria</taxon>
        <taxon>Bacillati</taxon>
        <taxon>Bacillota</taxon>
        <taxon>Clostridia</taxon>
        <taxon>Lachnospirales</taxon>
        <taxon>Lachnospiraceae</taxon>
        <taxon>Tyzzerella</taxon>
    </lineage>
</organism>
<name>A0A6N2SF21_9FIRM</name>
<accession>A0A6N2SF21</accession>
<dbReference type="PANTHER" id="PTHR32182:SF0">
    <property type="entry name" value="DNA REPLICATION AND REPAIR PROTEIN RECF"/>
    <property type="match status" value="1"/>
</dbReference>
<sequence>MKQAKKIFTRILMNNWGGIDHQVLCLNEYVNLFSGKSGSGKSSVMDAMQVVLYGSVGNDFLNRAADDSANKRSVLSYLRGEQKDGTANRENQDFYAHIVLEIQDTGRKSYTCIGAVFEVGKNDMDLKRFRFFSHAGKIPEDEYVTVSGIPYSIAQIQKLVHEREQSEDAKSRGNINRIYPSREAYLNIVNDIIFGYVDAGRFKTMQKSAIALRMTKGTSQFIKDYMFPKSKEDTITAISEQLAAYREIKERVEDLEKQITLLEEVQAHDRKLTLAKAEQVKTETLLRILEIENRRVQLLSKTEEFSNTCEKIAQFEEQIKDLEMTLNGKREELIGVRTELRASDFEKKKEDLTKLQETIRLCGNEAREWGELLKRLNRWNETDGVCEYVSNPLCNLLEEIEERNITEENVNGLKKRLKETYESIKSEVEELKAERRRVEADYQEQKEMLEDLQNDKKHYPKEVKVVRRKLQEELSARYGRTISVEVFADLFDITDEAWRNAIEGRLGRIKYGLIVEPRYALDAANIFRGMKKREYETVDLINTAAIQRDEPQAMDETLYDAVKTDIPYVDFCLKRYLGHIKKCETVEELHEVKDGVTQDCYSYSNYMFRHLREKDYRYQTIGRKVSKKQMQELEEGVYRLNVELIRLGGEISELEQAEDFERLQTYDYETMLQKSNAASRLKEYYEEEARLSEEIRELQAGTRVAELQKQEQSLNESIRKLEQEKNGAQKEVTNYSATKGKQEQDIKERTEYLEKLEEGFVPNAELKETVLAVIDKGNEYRFEREQKKTFEQLRSQEEEEFKQRGDAREQFNKAFPSYDFSPFEKDNTAYDELLENCKQNFEPKYKAEFDKQYQLIYQMLRENVIATINSEIKEAKRHRREINAMLSEIRFSDSIYQIDILPTDDENRQFYEMLTAEELNMKVIDRDMEGQLSFGEDAFYQKYEAQIKRLTDKFMPPKEDEPSARERHKRDMEKYADYRTYLKFSMYEQTEDQDGNIKKNYVDDMAGRDSGGEGQNPKYVALLAGFAMLYHQQTNRDTKIRLVLLDEAFSKMDKERSEVCLAYARKLGLQLVVCVPDERLQSLVQNVDCVYAFRRANNRISMIHIDKGAYLRMIEGEENEEENSDAVTVAH</sequence>
<feature type="coiled-coil region" evidence="1">
    <location>
        <begin position="674"/>
        <end position="738"/>
    </location>
</feature>
<feature type="coiled-coil region" evidence="1">
    <location>
        <begin position="305"/>
        <end position="332"/>
    </location>
</feature>
<proteinExistence type="predicted"/>
<dbReference type="AlphaFoldDB" id="A0A6N2SF21"/>
<dbReference type="GO" id="GO:0006302">
    <property type="term" value="P:double-strand break repair"/>
    <property type="evidence" value="ECO:0007669"/>
    <property type="project" value="TreeGrafter"/>
</dbReference>
<protein>
    <submittedName>
        <fullName evidence="2">Chromosome segregation protein</fullName>
    </submittedName>
</protein>
<dbReference type="PANTHER" id="PTHR32182">
    <property type="entry name" value="DNA REPLICATION AND REPAIR PROTEIN RECF"/>
    <property type="match status" value="1"/>
</dbReference>
<evidence type="ECO:0000313" key="2">
    <source>
        <dbReference type="EMBL" id="VYS91158.1"/>
    </source>
</evidence>
<reference evidence="2" key="1">
    <citation type="submission" date="2019-11" db="EMBL/GenBank/DDBJ databases">
        <authorList>
            <person name="Feng L."/>
        </authorList>
    </citation>
    <scope>NUCLEOTIDE SEQUENCE</scope>
    <source>
        <strain evidence="2">CnexileLFYP112</strain>
    </source>
</reference>
<dbReference type="EMBL" id="CACRTG010000003">
    <property type="protein sequence ID" value="VYS91158.1"/>
    <property type="molecule type" value="Genomic_DNA"/>
</dbReference>
<dbReference type="InterPro" id="IPR027417">
    <property type="entry name" value="P-loop_NTPase"/>
</dbReference>